<comment type="caution">
    <text evidence="8">The sequence shown here is derived from an EMBL/GenBank/DDBJ whole genome shotgun (WGS) entry which is preliminary data.</text>
</comment>
<sequence length="240" mass="25545">MGRRLRQQRRGRGTSTFRAKGKGIKAEYVSLNEKQRNSSVEGQVLDLIKESGRNSILALIKFEDGSTNYVIAAEGLSVGQSISYGKKSAIAIGNVLPLNEVPEGCPVFDIELEPGDGGKLVKGTGVYALLVTKGQKTANVKLPSGKTIELDLASRATIGCSAGGGRKEKPMIKAGTKFHLMASKSRAYLHARGVAMNAVDHPFGGSQHHAGKSKSTSRHAPPGRKVGNIASKRTGRRKKN</sequence>
<evidence type="ECO:0000256" key="5">
    <source>
        <dbReference type="SAM" id="MobiDB-lite"/>
    </source>
</evidence>
<dbReference type="SUPFAM" id="SSF50249">
    <property type="entry name" value="Nucleic acid-binding proteins"/>
    <property type="match status" value="1"/>
</dbReference>
<evidence type="ECO:0000256" key="2">
    <source>
        <dbReference type="ARBA" id="ARBA00022980"/>
    </source>
</evidence>
<dbReference type="GO" id="GO:0002181">
    <property type="term" value="P:cytoplasmic translation"/>
    <property type="evidence" value="ECO:0007669"/>
    <property type="project" value="TreeGrafter"/>
</dbReference>
<dbReference type="GO" id="GO:0022625">
    <property type="term" value="C:cytosolic large ribosomal subunit"/>
    <property type="evidence" value="ECO:0007669"/>
    <property type="project" value="TreeGrafter"/>
</dbReference>
<dbReference type="InterPro" id="IPR014726">
    <property type="entry name" value="Ribosomal_uL2_dom3"/>
</dbReference>
<dbReference type="AlphaFoldDB" id="A0A939C6R1"/>
<feature type="domain" description="Large ribosomal subunit protein uL2 C-terminal" evidence="6">
    <location>
        <begin position="90"/>
        <end position="222"/>
    </location>
</feature>
<organism evidence="8 9">
    <name type="scientific">Candidatus Iainarchaeum sp</name>
    <dbReference type="NCBI Taxonomy" id="3101447"/>
    <lineage>
        <taxon>Archaea</taxon>
        <taxon>Candidatus Iainarchaeota</taxon>
        <taxon>Candidatus Iainarchaeia</taxon>
        <taxon>Candidatus Iainarchaeales</taxon>
        <taxon>Candidatus Iainarchaeaceae</taxon>
        <taxon>Candidatus Iainarchaeum</taxon>
    </lineage>
</organism>
<dbReference type="Gene3D" id="2.40.50.140">
    <property type="entry name" value="Nucleic acid-binding proteins"/>
    <property type="match status" value="1"/>
</dbReference>
<dbReference type="PIRSF" id="PIRSF002158">
    <property type="entry name" value="Ribosomal_L2"/>
    <property type="match status" value="1"/>
</dbReference>
<keyword evidence="2 8" id="KW-0689">Ribosomal protein</keyword>
<dbReference type="Gene3D" id="2.30.30.30">
    <property type="match status" value="1"/>
</dbReference>
<dbReference type="GO" id="GO:0003723">
    <property type="term" value="F:RNA binding"/>
    <property type="evidence" value="ECO:0007669"/>
    <property type="project" value="InterPro"/>
</dbReference>
<evidence type="ECO:0000313" key="8">
    <source>
        <dbReference type="EMBL" id="MBN2066889.1"/>
    </source>
</evidence>
<name>A0A939C6R1_9ARCH</name>
<accession>A0A939C6R1</accession>
<feature type="domain" description="Large ribosomal subunit protein uL2 RNA-binding" evidence="7">
    <location>
        <begin position="11"/>
        <end position="84"/>
    </location>
</feature>
<keyword evidence="3" id="KW-0687">Ribonucleoprotein</keyword>
<dbReference type="Gene3D" id="4.10.950.10">
    <property type="entry name" value="Ribosomal protein L2, domain 3"/>
    <property type="match status" value="1"/>
</dbReference>
<protein>
    <recommendedName>
        <fullName evidence="4">50S ribosomal protein L2</fullName>
    </recommendedName>
</protein>
<proteinExistence type="inferred from homology"/>
<gene>
    <name evidence="8" type="ORF">JW744_00290</name>
</gene>
<evidence type="ECO:0000313" key="9">
    <source>
        <dbReference type="Proteomes" id="UP000809243"/>
    </source>
</evidence>
<dbReference type="GO" id="GO:0003735">
    <property type="term" value="F:structural constituent of ribosome"/>
    <property type="evidence" value="ECO:0007669"/>
    <property type="project" value="InterPro"/>
</dbReference>
<dbReference type="Pfam" id="PF00181">
    <property type="entry name" value="Ribosomal_L2_N"/>
    <property type="match status" value="1"/>
</dbReference>
<dbReference type="InterPro" id="IPR022666">
    <property type="entry name" value="Ribosomal_uL2_RNA-bd_dom"/>
</dbReference>
<dbReference type="SMART" id="SM01383">
    <property type="entry name" value="Ribosomal_L2"/>
    <property type="match status" value="1"/>
</dbReference>
<dbReference type="NCBIfam" id="NF007180">
    <property type="entry name" value="PRK09612.1"/>
    <property type="match status" value="1"/>
</dbReference>
<dbReference type="EMBL" id="JAFGDB010000005">
    <property type="protein sequence ID" value="MBN2066889.1"/>
    <property type="molecule type" value="Genomic_DNA"/>
</dbReference>
<dbReference type="Pfam" id="PF03947">
    <property type="entry name" value="Ribosomal_L2_C"/>
    <property type="match status" value="1"/>
</dbReference>
<dbReference type="InterPro" id="IPR022669">
    <property type="entry name" value="Ribosomal_uL2_C"/>
</dbReference>
<comment type="similarity">
    <text evidence="1">Belongs to the universal ribosomal protein uL2 family.</text>
</comment>
<dbReference type="InterPro" id="IPR023672">
    <property type="entry name" value="Ribosomal_uL2_arc_euk"/>
</dbReference>
<dbReference type="PANTHER" id="PTHR13691:SF16">
    <property type="entry name" value="LARGE RIBOSOMAL SUBUNIT PROTEIN UL2"/>
    <property type="match status" value="1"/>
</dbReference>
<evidence type="ECO:0000256" key="4">
    <source>
        <dbReference type="ARBA" id="ARBA00035459"/>
    </source>
</evidence>
<evidence type="ECO:0000256" key="1">
    <source>
        <dbReference type="ARBA" id="ARBA00005636"/>
    </source>
</evidence>
<feature type="region of interest" description="Disordered" evidence="5">
    <location>
        <begin position="199"/>
        <end position="240"/>
    </location>
</feature>
<dbReference type="PANTHER" id="PTHR13691">
    <property type="entry name" value="RIBOSOMAL PROTEIN L2"/>
    <property type="match status" value="1"/>
</dbReference>
<dbReference type="SUPFAM" id="SSF50104">
    <property type="entry name" value="Translation proteins SH3-like domain"/>
    <property type="match status" value="1"/>
</dbReference>
<dbReference type="Proteomes" id="UP000809243">
    <property type="component" value="Unassembled WGS sequence"/>
</dbReference>
<evidence type="ECO:0000259" key="6">
    <source>
        <dbReference type="SMART" id="SM01382"/>
    </source>
</evidence>
<dbReference type="InterPro" id="IPR002171">
    <property type="entry name" value="Ribosomal_uL2"/>
</dbReference>
<reference evidence="8" key="1">
    <citation type="submission" date="2021-01" db="EMBL/GenBank/DDBJ databases">
        <title>Active Sulfur Cycling in an Early Earth Analoge.</title>
        <authorList>
            <person name="Hahn C.R."/>
            <person name="Youssef N.H."/>
            <person name="Elshahed M."/>
        </authorList>
    </citation>
    <scope>NUCLEOTIDE SEQUENCE</scope>
    <source>
        <strain evidence="8">Zod_Metabat.1151</strain>
    </source>
</reference>
<dbReference type="InterPro" id="IPR012340">
    <property type="entry name" value="NA-bd_OB-fold"/>
</dbReference>
<evidence type="ECO:0000256" key="3">
    <source>
        <dbReference type="ARBA" id="ARBA00023274"/>
    </source>
</evidence>
<dbReference type="InterPro" id="IPR014722">
    <property type="entry name" value="Rib_uL2_dom2"/>
</dbReference>
<evidence type="ECO:0000259" key="7">
    <source>
        <dbReference type="SMART" id="SM01383"/>
    </source>
</evidence>
<dbReference type="InterPro" id="IPR008991">
    <property type="entry name" value="Translation_prot_SH3-like_sf"/>
</dbReference>
<dbReference type="SMART" id="SM01382">
    <property type="entry name" value="Ribosomal_L2_C"/>
    <property type="match status" value="1"/>
</dbReference>